<evidence type="ECO:0000313" key="5">
    <source>
        <dbReference type="Proteomes" id="UP001597389"/>
    </source>
</evidence>
<keyword evidence="2" id="KW-0812">Transmembrane</keyword>
<sequence>MDDTPTPIAEIDHGPSKFEVFLEENQKLLMTLAIVIFLGVLGYVGYTGYSDMIKAQAGEALTAAVEPSELEAVISQHGNTASAGAASLLLASTKAEESNEKAIAELQNFISTYPNHPAIPTATTSLGLRLLNEGKLPEAEAQLASVLDMDNAEFITPAAQIGLGDIAQQNNDIARAKEYYTAVTDLITDSDAATNNDTINKFSAYKSIASDRLRFLGANAPKEVEKKVTPAPAETPQPQDGNPSDASTPNTPAEPAAEESATSEEKDEKNSQVAE</sequence>
<feature type="transmembrane region" description="Helical" evidence="2">
    <location>
        <begin position="28"/>
        <end position="46"/>
    </location>
</feature>
<protein>
    <submittedName>
        <fullName evidence="4">Tetratricopeptide repeat protein</fullName>
    </submittedName>
</protein>
<evidence type="ECO:0000256" key="2">
    <source>
        <dbReference type="SAM" id="Phobius"/>
    </source>
</evidence>
<keyword evidence="2" id="KW-0472">Membrane</keyword>
<dbReference type="InterPro" id="IPR018704">
    <property type="entry name" value="SecYEG/CpoB_TPR"/>
</dbReference>
<feature type="compositionally biased region" description="Low complexity" evidence="1">
    <location>
        <begin position="246"/>
        <end position="260"/>
    </location>
</feature>
<dbReference type="SUPFAM" id="SSF48452">
    <property type="entry name" value="TPR-like"/>
    <property type="match status" value="1"/>
</dbReference>
<proteinExistence type="predicted"/>
<evidence type="ECO:0000313" key="4">
    <source>
        <dbReference type="EMBL" id="MFD2160427.1"/>
    </source>
</evidence>
<dbReference type="RefSeq" id="WP_377088703.1">
    <property type="nucleotide sequence ID" value="NZ_JBHSJL010000014.1"/>
</dbReference>
<feature type="compositionally biased region" description="Polar residues" evidence="1">
    <location>
        <begin position="236"/>
        <end position="245"/>
    </location>
</feature>
<dbReference type="Pfam" id="PF09976">
    <property type="entry name" value="TPR_21"/>
    <property type="match status" value="1"/>
</dbReference>
<accession>A0ABW4ZF15</accession>
<reference evidence="5" key="1">
    <citation type="journal article" date="2019" name="Int. J. Syst. Evol. Microbiol.">
        <title>The Global Catalogue of Microorganisms (GCM) 10K type strain sequencing project: providing services to taxonomists for standard genome sequencing and annotation.</title>
        <authorList>
            <consortium name="The Broad Institute Genomics Platform"/>
            <consortium name="The Broad Institute Genome Sequencing Center for Infectious Disease"/>
            <person name="Wu L."/>
            <person name="Ma J."/>
        </authorList>
    </citation>
    <scope>NUCLEOTIDE SEQUENCE [LARGE SCALE GENOMIC DNA]</scope>
    <source>
        <strain evidence="5">CCUG 57942</strain>
    </source>
</reference>
<comment type="caution">
    <text evidence="4">The sequence shown here is derived from an EMBL/GenBank/DDBJ whole genome shotgun (WGS) entry which is preliminary data.</text>
</comment>
<evidence type="ECO:0000259" key="3">
    <source>
        <dbReference type="Pfam" id="PF09976"/>
    </source>
</evidence>
<dbReference type="Proteomes" id="UP001597389">
    <property type="component" value="Unassembled WGS sequence"/>
</dbReference>
<name>A0ABW4ZF15_9BACT</name>
<dbReference type="Gene3D" id="1.25.40.10">
    <property type="entry name" value="Tetratricopeptide repeat domain"/>
    <property type="match status" value="1"/>
</dbReference>
<feature type="domain" description="Ancillary SecYEG translocon subunit/Cell division coordinator CpoB TPR" evidence="3">
    <location>
        <begin position="21"/>
        <end position="187"/>
    </location>
</feature>
<evidence type="ECO:0000256" key="1">
    <source>
        <dbReference type="SAM" id="MobiDB-lite"/>
    </source>
</evidence>
<keyword evidence="2" id="KW-1133">Transmembrane helix</keyword>
<organism evidence="4 5">
    <name type="scientific">Rubritalea tangerina</name>
    <dbReference type="NCBI Taxonomy" id="430798"/>
    <lineage>
        <taxon>Bacteria</taxon>
        <taxon>Pseudomonadati</taxon>
        <taxon>Verrucomicrobiota</taxon>
        <taxon>Verrucomicrobiia</taxon>
        <taxon>Verrucomicrobiales</taxon>
        <taxon>Rubritaleaceae</taxon>
        <taxon>Rubritalea</taxon>
    </lineage>
</organism>
<dbReference type="EMBL" id="JBHUJB010000080">
    <property type="protein sequence ID" value="MFD2160427.1"/>
    <property type="molecule type" value="Genomic_DNA"/>
</dbReference>
<dbReference type="InterPro" id="IPR011990">
    <property type="entry name" value="TPR-like_helical_dom_sf"/>
</dbReference>
<feature type="region of interest" description="Disordered" evidence="1">
    <location>
        <begin position="221"/>
        <end position="275"/>
    </location>
</feature>
<keyword evidence="5" id="KW-1185">Reference proteome</keyword>
<gene>
    <name evidence="4" type="ORF">ACFSW8_16100</name>
</gene>
<feature type="compositionally biased region" description="Basic and acidic residues" evidence="1">
    <location>
        <begin position="263"/>
        <end position="275"/>
    </location>
</feature>